<comment type="similarity">
    <text evidence="1 7">Belongs to the bacterial ribosomal protein bS20 family.</text>
</comment>
<reference evidence="8 9" key="1">
    <citation type="journal article" date="2016" name="Nat. Commun.">
        <title>Thousands of microbial genomes shed light on interconnected biogeochemical processes in an aquifer system.</title>
        <authorList>
            <person name="Anantharaman K."/>
            <person name="Brown C.T."/>
            <person name="Hug L.A."/>
            <person name="Sharon I."/>
            <person name="Castelle C.J."/>
            <person name="Probst A.J."/>
            <person name="Thomas B.C."/>
            <person name="Singh A."/>
            <person name="Wilkins M.J."/>
            <person name="Karaoz U."/>
            <person name="Brodie E.L."/>
            <person name="Williams K.H."/>
            <person name="Hubbard S.S."/>
            <person name="Banfield J.F."/>
        </authorList>
    </citation>
    <scope>NUCLEOTIDE SEQUENCE [LARGE SCALE GENOMIC DNA]</scope>
</reference>
<accession>A0A1G1XUN1</accession>
<dbReference type="AlphaFoldDB" id="A0A1G1XUN1"/>
<evidence type="ECO:0000256" key="3">
    <source>
        <dbReference type="ARBA" id="ARBA00022884"/>
    </source>
</evidence>
<dbReference type="InterPro" id="IPR036510">
    <property type="entry name" value="Ribosomal_bS20_sf"/>
</dbReference>
<evidence type="ECO:0000256" key="4">
    <source>
        <dbReference type="ARBA" id="ARBA00022980"/>
    </source>
</evidence>
<keyword evidence="2 7" id="KW-0699">rRNA-binding</keyword>
<dbReference type="Proteomes" id="UP000176241">
    <property type="component" value="Unassembled WGS sequence"/>
</dbReference>
<keyword evidence="3 7" id="KW-0694">RNA-binding</keyword>
<dbReference type="GO" id="GO:0006412">
    <property type="term" value="P:translation"/>
    <property type="evidence" value="ECO:0007669"/>
    <property type="project" value="UniProtKB-UniRule"/>
</dbReference>
<proteinExistence type="inferred from homology"/>
<evidence type="ECO:0000256" key="5">
    <source>
        <dbReference type="ARBA" id="ARBA00023274"/>
    </source>
</evidence>
<sequence>MPVKKAAFKALRQSKVRAQKNKKVKSDVVALVRKVRKSVVAKDLSKAQNWLKQVVKKIDKAVQNGVIKKNTAARQKSRLTKAVNALVRKGD</sequence>
<protein>
    <recommendedName>
        <fullName evidence="6 7">Small ribosomal subunit protein bS20</fullName>
    </recommendedName>
</protein>
<dbReference type="GO" id="GO:0015935">
    <property type="term" value="C:small ribosomal subunit"/>
    <property type="evidence" value="ECO:0007669"/>
    <property type="project" value="TreeGrafter"/>
</dbReference>
<dbReference type="InterPro" id="IPR002583">
    <property type="entry name" value="Ribosomal_bS20"/>
</dbReference>
<evidence type="ECO:0000313" key="9">
    <source>
        <dbReference type="Proteomes" id="UP000176241"/>
    </source>
</evidence>
<name>A0A1G1XUN1_9BACT</name>
<evidence type="ECO:0000256" key="2">
    <source>
        <dbReference type="ARBA" id="ARBA00022730"/>
    </source>
</evidence>
<dbReference type="GO" id="GO:0070181">
    <property type="term" value="F:small ribosomal subunit rRNA binding"/>
    <property type="evidence" value="ECO:0007669"/>
    <property type="project" value="TreeGrafter"/>
</dbReference>
<dbReference type="Pfam" id="PF01649">
    <property type="entry name" value="Ribosomal_S20p"/>
    <property type="match status" value="1"/>
</dbReference>
<gene>
    <name evidence="7" type="primary">rpsT</name>
    <name evidence="8" type="ORF">A2731_02680</name>
</gene>
<dbReference type="SUPFAM" id="SSF46992">
    <property type="entry name" value="Ribosomal protein S20"/>
    <property type="match status" value="1"/>
</dbReference>
<evidence type="ECO:0000256" key="7">
    <source>
        <dbReference type="HAMAP-Rule" id="MF_00500"/>
    </source>
</evidence>
<dbReference type="GO" id="GO:0003735">
    <property type="term" value="F:structural constituent of ribosome"/>
    <property type="evidence" value="ECO:0007669"/>
    <property type="project" value="InterPro"/>
</dbReference>
<keyword evidence="4 7" id="KW-0689">Ribosomal protein</keyword>
<keyword evidence="5 7" id="KW-0687">Ribonucleoprotein</keyword>
<dbReference type="NCBIfam" id="TIGR00029">
    <property type="entry name" value="S20"/>
    <property type="match status" value="1"/>
</dbReference>
<dbReference type="EMBL" id="MHIC01000051">
    <property type="protein sequence ID" value="OGY43300.1"/>
    <property type="molecule type" value="Genomic_DNA"/>
</dbReference>
<evidence type="ECO:0000256" key="6">
    <source>
        <dbReference type="ARBA" id="ARBA00035136"/>
    </source>
</evidence>
<comment type="caution">
    <text evidence="8">The sequence shown here is derived from an EMBL/GenBank/DDBJ whole genome shotgun (WGS) entry which is preliminary data.</text>
</comment>
<dbReference type="PANTHER" id="PTHR33398">
    <property type="entry name" value="30S RIBOSOMAL PROTEIN S20"/>
    <property type="match status" value="1"/>
</dbReference>
<evidence type="ECO:0000256" key="1">
    <source>
        <dbReference type="ARBA" id="ARBA00007634"/>
    </source>
</evidence>
<evidence type="ECO:0000313" key="8">
    <source>
        <dbReference type="EMBL" id="OGY43300.1"/>
    </source>
</evidence>
<dbReference type="PANTHER" id="PTHR33398:SF1">
    <property type="entry name" value="SMALL RIBOSOMAL SUBUNIT PROTEIN BS20C"/>
    <property type="match status" value="1"/>
</dbReference>
<dbReference type="HAMAP" id="MF_00500">
    <property type="entry name" value="Ribosomal_bS20"/>
    <property type="match status" value="1"/>
</dbReference>
<dbReference type="STRING" id="1797533.A2731_02680"/>
<organism evidence="8 9">
    <name type="scientific">Candidatus Buchananbacteria bacterium RIFCSPHIGHO2_01_FULL_39_8</name>
    <dbReference type="NCBI Taxonomy" id="1797533"/>
    <lineage>
        <taxon>Bacteria</taxon>
        <taxon>Candidatus Buchananiibacteriota</taxon>
    </lineage>
</organism>
<dbReference type="Gene3D" id="1.20.58.110">
    <property type="entry name" value="Ribosomal protein S20"/>
    <property type="match status" value="1"/>
</dbReference>
<comment type="function">
    <text evidence="7">Binds directly to 16S ribosomal RNA.</text>
</comment>